<keyword evidence="3" id="KW-1185">Reference proteome</keyword>
<dbReference type="Proteomes" id="UP001186944">
    <property type="component" value="Unassembled WGS sequence"/>
</dbReference>
<dbReference type="GO" id="GO:0005634">
    <property type="term" value="C:nucleus"/>
    <property type="evidence" value="ECO:0007669"/>
    <property type="project" value="TreeGrafter"/>
</dbReference>
<reference evidence="2" key="1">
    <citation type="submission" date="2019-08" db="EMBL/GenBank/DDBJ databases">
        <title>The improved chromosome-level genome for the pearl oyster Pinctada fucata martensii using PacBio sequencing and Hi-C.</title>
        <authorList>
            <person name="Zheng Z."/>
        </authorList>
    </citation>
    <scope>NUCLEOTIDE SEQUENCE</scope>
    <source>
        <strain evidence="2">ZZ-2019</strain>
        <tissue evidence="2">Adductor muscle</tissue>
    </source>
</reference>
<dbReference type="GO" id="GO:0005813">
    <property type="term" value="C:centrosome"/>
    <property type="evidence" value="ECO:0007669"/>
    <property type="project" value="TreeGrafter"/>
</dbReference>
<evidence type="ECO:0000313" key="2">
    <source>
        <dbReference type="EMBL" id="KAK3095711.1"/>
    </source>
</evidence>
<sequence>MEEYGVNITKLQQQTVRGSCQKMCPDNEIKLRIREKLVHPLEMVTRNGRLEIDPDRIVKEYSRSAAGRHDPDPGDLRPASVLHQTVEYLLQQVILTDTRPWNEVYDFVFDRLRAVRQDMVIQNLNGHDAIRILERIIRFLVFSGYRLSEEEISVFDPTINNQHLQECMKRLLYIYREYDLQTDSRVNQDIHMDNRVEFECIYLLFNLGQSEAIMHYYDLPEKLRKQSIIHQCYLANIQYVLGNYVRVLRIIGSSTLVNHPLLLCAIHRHISGIQRKALEIYSYGFNSKALKFPIFKLVDLFWFPSEESCASVCQSCGLTVSLGEHVIFLKQNFKSPEKMWQYHLCGIDSALQKHKLDTLLVCGMTSLSESKKVDSNFIQNESEKT</sequence>
<dbReference type="AlphaFoldDB" id="A0AA88Y6Z3"/>
<dbReference type="Gene3D" id="1.25.40.990">
    <property type="match status" value="1"/>
</dbReference>
<dbReference type="GO" id="GO:0005819">
    <property type="term" value="C:spindle"/>
    <property type="evidence" value="ECO:0007669"/>
    <property type="project" value="TreeGrafter"/>
</dbReference>
<dbReference type="PANTHER" id="PTHR12436:SF38">
    <property type="entry name" value="SAC3 DOMAIN-CONTAINING PROTEIN 1"/>
    <property type="match status" value="1"/>
</dbReference>
<gene>
    <name evidence="2" type="ORF">FSP39_017918</name>
</gene>
<organism evidence="2 3">
    <name type="scientific">Pinctada imbricata</name>
    <name type="common">Atlantic pearl-oyster</name>
    <name type="synonym">Pinctada martensii</name>
    <dbReference type="NCBI Taxonomy" id="66713"/>
    <lineage>
        <taxon>Eukaryota</taxon>
        <taxon>Metazoa</taxon>
        <taxon>Spiralia</taxon>
        <taxon>Lophotrochozoa</taxon>
        <taxon>Mollusca</taxon>
        <taxon>Bivalvia</taxon>
        <taxon>Autobranchia</taxon>
        <taxon>Pteriomorphia</taxon>
        <taxon>Pterioida</taxon>
        <taxon>Pterioidea</taxon>
        <taxon>Pteriidae</taxon>
        <taxon>Pinctada</taxon>
    </lineage>
</organism>
<feature type="domain" description="SAC3/GANP/THP3 conserved" evidence="1">
    <location>
        <begin position="23"/>
        <end position="321"/>
    </location>
</feature>
<dbReference type="EMBL" id="VSWD01000008">
    <property type="protein sequence ID" value="KAK3095711.1"/>
    <property type="molecule type" value="Genomic_DNA"/>
</dbReference>
<dbReference type="PANTHER" id="PTHR12436">
    <property type="entry name" value="80 KDA MCM3-ASSOCIATED PROTEIN"/>
    <property type="match status" value="1"/>
</dbReference>
<name>A0AA88Y6Z3_PINIB</name>
<evidence type="ECO:0000259" key="1">
    <source>
        <dbReference type="Pfam" id="PF03399"/>
    </source>
</evidence>
<dbReference type="Pfam" id="PF03399">
    <property type="entry name" value="SAC3_GANP"/>
    <property type="match status" value="1"/>
</dbReference>
<evidence type="ECO:0000313" key="3">
    <source>
        <dbReference type="Proteomes" id="UP001186944"/>
    </source>
</evidence>
<dbReference type="GO" id="GO:0051298">
    <property type="term" value="P:centrosome duplication"/>
    <property type="evidence" value="ECO:0007669"/>
    <property type="project" value="TreeGrafter"/>
</dbReference>
<proteinExistence type="predicted"/>
<dbReference type="InterPro" id="IPR005062">
    <property type="entry name" value="SAC3/GANP/THP3_conserved"/>
</dbReference>
<accession>A0AA88Y6Z3</accession>
<dbReference type="InterPro" id="IPR045107">
    <property type="entry name" value="SAC3/GANP/THP3"/>
</dbReference>
<dbReference type="GO" id="GO:0051225">
    <property type="term" value="P:spindle assembly"/>
    <property type="evidence" value="ECO:0007669"/>
    <property type="project" value="TreeGrafter"/>
</dbReference>
<protein>
    <recommendedName>
        <fullName evidence="1">SAC3/GANP/THP3 conserved domain-containing protein</fullName>
    </recommendedName>
</protein>
<comment type="caution">
    <text evidence="2">The sequence shown here is derived from an EMBL/GenBank/DDBJ whole genome shotgun (WGS) entry which is preliminary data.</text>
</comment>